<dbReference type="RefSeq" id="WP_073571975.1">
    <property type="nucleotide sequence ID" value="NZ_FRXN01000003.1"/>
</dbReference>
<sequence>MIKFFRKIRQNLLSEGKTGKYLKYAIGEIVLVVIGILIALQINNWNNNRIEYKIETNILSEILVNLEKDVINLNLKIKYNNDKAKLNRDVLEHLEQRTPLTDSLKWSYARIIGRGNFEPITVAYENLKSKGIDIIHNDSLRIAISELYDFKYFYLTEDLRSDYEHVKSLHETEAYKNIKTIFRGDLAQRWAEPVNLAEIQNNIYFQEILKQAIGFYSYMNSTYERGIKENMAVQNQIKNELKQREK</sequence>
<evidence type="ECO:0000256" key="1">
    <source>
        <dbReference type="SAM" id="Phobius"/>
    </source>
</evidence>
<feature type="transmembrane region" description="Helical" evidence="1">
    <location>
        <begin position="21"/>
        <end position="40"/>
    </location>
</feature>
<reference evidence="3" key="1">
    <citation type="submission" date="2016-12" db="EMBL/GenBank/DDBJ databases">
        <authorList>
            <person name="Varghese N."/>
            <person name="Submissions S."/>
        </authorList>
    </citation>
    <scope>NUCLEOTIDE SEQUENCE [LARGE SCALE GENOMIC DNA]</scope>
    <source>
        <strain evidence="3">DSM 25035</strain>
    </source>
</reference>
<name>A0A1M7ZD38_9BACT</name>
<evidence type="ECO:0000313" key="3">
    <source>
        <dbReference type="Proteomes" id="UP000184609"/>
    </source>
</evidence>
<keyword evidence="3" id="KW-1185">Reference proteome</keyword>
<gene>
    <name evidence="2" type="ORF">SAMN04488108_2323</name>
</gene>
<keyword evidence="1" id="KW-1133">Transmembrane helix</keyword>
<dbReference type="OrthoDB" id="822214at2"/>
<dbReference type="Pfam" id="PF19578">
    <property type="entry name" value="DUF6090"/>
    <property type="match status" value="1"/>
</dbReference>
<organism evidence="2 3">
    <name type="scientific">Algoriphagus zhangzhouensis</name>
    <dbReference type="NCBI Taxonomy" id="1073327"/>
    <lineage>
        <taxon>Bacteria</taxon>
        <taxon>Pseudomonadati</taxon>
        <taxon>Bacteroidota</taxon>
        <taxon>Cytophagia</taxon>
        <taxon>Cytophagales</taxon>
        <taxon>Cyclobacteriaceae</taxon>
        <taxon>Algoriphagus</taxon>
    </lineage>
</organism>
<keyword evidence="1" id="KW-0472">Membrane</keyword>
<dbReference type="InterPro" id="IPR045749">
    <property type="entry name" value="DUF6090"/>
</dbReference>
<dbReference type="AlphaFoldDB" id="A0A1M7ZD38"/>
<keyword evidence="1" id="KW-0812">Transmembrane</keyword>
<accession>A0A1M7ZD38</accession>
<proteinExistence type="predicted"/>
<dbReference type="EMBL" id="FRXN01000003">
    <property type="protein sequence ID" value="SHO62800.1"/>
    <property type="molecule type" value="Genomic_DNA"/>
</dbReference>
<protein>
    <submittedName>
        <fullName evidence="2">Uncharacterized protein</fullName>
    </submittedName>
</protein>
<dbReference type="Proteomes" id="UP000184609">
    <property type="component" value="Unassembled WGS sequence"/>
</dbReference>
<dbReference type="STRING" id="1073327.SAMN04488108_2323"/>
<evidence type="ECO:0000313" key="2">
    <source>
        <dbReference type="EMBL" id="SHO62800.1"/>
    </source>
</evidence>